<feature type="compositionally biased region" description="Basic and acidic residues" evidence="1">
    <location>
        <begin position="852"/>
        <end position="867"/>
    </location>
</feature>
<feature type="compositionally biased region" description="Polar residues" evidence="1">
    <location>
        <begin position="548"/>
        <end position="561"/>
    </location>
</feature>
<feature type="compositionally biased region" description="Basic and acidic residues" evidence="1">
    <location>
        <begin position="536"/>
        <end position="545"/>
    </location>
</feature>
<evidence type="ECO:0000313" key="2">
    <source>
        <dbReference type="EMBL" id="CAL5129452.1"/>
    </source>
</evidence>
<proteinExistence type="predicted"/>
<feature type="region of interest" description="Disordered" evidence="1">
    <location>
        <begin position="535"/>
        <end position="561"/>
    </location>
</feature>
<evidence type="ECO:0000256" key="1">
    <source>
        <dbReference type="SAM" id="MobiDB-lite"/>
    </source>
</evidence>
<sequence length="1771" mass="192756">MGGNGEKDDLAKERPWFEWKNNDTLRAQTTLETDNLAERIRPSVKLSNGTKGNRRSSCIFHHSKDNEIPNNLKEECVPATLFGNYERSGHCETFDPRTGISYRSRCFPGHHKINGHWLTMSDFAFENRKPPKPQTHRKRVYHSAAASCSSSFAKLKVTPSRNRNRASSTGLLRANAGISNPLSVKFMTHGPLELSGISSRDLLSYPPSKFCANDSSHSVQRWQKNSEVFDELPQQVVLVPVVPTSERSCHPNCNRTSRKTPDHSELFRISDSSDAHANSPAGENKHSKAPEGLHDLEAAHVPIKEDTRLLVRRKSAQHGIAGTNDWTSLGRSFHPADDYSEQKKLFLMTDFDRITTSSLPSAASDTHVKESSPVLVLNCKFGKKTEDVKGYHSSSVFSDSVSEHASSLPARYNQKNNCGPALADDHTEGTSASELHNDHTEPNRSTQVTDNKSATPAATDHTNEQELQQLAIACDIEQGPRIAPTDNDVTEIQTAPKTNEQSGPLPTMPATNLPNLQDVVLVMLGYLVRQISNPEVKNRSTEHPSDAAPSTSPVNNSDLPTSIDNRIWDSYRSLAMGTQGEQIPSSQLTHDNILGNIFSLLAGFITQQTGTESLKINQNPDSFNPGELNEEAQKTKTSACISDEPNENLDLVVTKSQPKTLSNVKDDHGESDGQPILADSAVEGNVPNELMNGGAEEIRPSETRNEQAEKTDLSVVRGEEIDEKPIATIIPVDTGKEDGSALKDDGADVDGHVKARDDKSAEDKIVSVVANYFLEKITSIEKENEHKDTEHSVNAIDNLVEKPDVSVKNDRTEGSQRLDVKDNRVESDDQPIMADSAVEGNVPNELMNGGAEEIRPSETRNEQAEKTDLSVVRGEEIDEKPIATIIPVDTGKEDGSALKDDGADVDGHVKARDDKPVEDQVVSGVANHFPEKVISVEKENEHKDTEHSVNAIDNLVEKPDVSVKNDRTEGSQRLDVKDNRVESDGQPIMADSAVEGNVPNELMNGGAEEIRPSETRNEQAAKTDLSVVRGEETDSGRAGNVFDAVLKVDVLGMDVMVETNDIEYEDVHVSEAISDGADDNGQSVGFGILSDIEAPASSVAPEGLCKTGSDVLNEVPSNGLPGTCVQNISASDCQRSSGEIVSAKATSSSAVGKQPCVSASSAVANNQSLCPPELVVMHPGPSGSASVSGPSSHQERLDVAVDRKSTAFNISDPRSPIDPSVGEAAVMDLAPIHMNLPTEGCDANFVVNDHVDDHHPPDITKIHATEVPPGASLHFPDRSDRSSVLKHSPAEEIGSFELDNKIVSHTEGADQKMNSKDYCVEVSKIPTRVNGEEFSRPSESLCCQARPEVDNGQAVVVREGCDNATCDKNDMDGHPSVPMVSDAESDNEHSHHQKMMENDTVANRGAASMERSSPEERHSVVLNDSVEVPKNSAVLPCHSEKSDRPTIPAGNTEEQPSKPSVCCGNVGEMQPVVDPNFNTPEIRCSTALDVRSDETAVVLDENHPADTVNDHSEDNPYPGVTDEQAKLDRPSVMACDHTQEGRCTDVHTETNLLNDAPTSCPEDNHIPALNSHVEDIRRSELLGVTADGNSRPAVMKDDKRLTIHKPRLNFPHQNNGIPWSDTIAGLKPALSDDCECAMLLSNPTFSLKTMTKLTSKVLALKPPSWSVLALEGPRMLLRCLRPLWSDETHSRRQSYSIVKNENIADRRSQSLKNISSTLVTNAVNPLSGVEFPISAEKQMDLGGTGDRILLLRDLRMAVERLYESMKKPCAQ</sequence>
<feature type="region of interest" description="Disordered" evidence="1">
    <location>
        <begin position="843"/>
        <end position="867"/>
    </location>
</feature>
<dbReference type="Proteomes" id="UP001497525">
    <property type="component" value="Unassembled WGS sequence"/>
</dbReference>
<feature type="region of interest" description="Disordered" evidence="1">
    <location>
        <begin position="1403"/>
        <end position="1422"/>
    </location>
</feature>
<feature type="compositionally biased region" description="Basic and acidic residues" evidence="1">
    <location>
        <begin position="1386"/>
        <end position="1397"/>
    </location>
</feature>
<feature type="region of interest" description="Disordered" evidence="1">
    <location>
        <begin position="998"/>
        <end position="1034"/>
    </location>
</feature>
<organism evidence="2 3">
    <name type="scientific">Calicophoron daubneyi</name>
    <name type="common">Rumen fluke</name>
    <name type="synonym">Paramphistomum daubneyi</name>
    <dbReference type="NCBI Taxonomy" id="300641"/>
    <lineage>
        <taxon>Eukaryota</taxon>
        <taxon>Metazoa</taxon>
        <taxon>Spiralia</taxon>
        <taxon>Lophotrochozoa</taxon>
        <taxon>Platyhelminthes</taxon>
        <taxon>Trematoda</taxon>
        <taxon>Digenea</taxon>
        <taxon>Plagiorchiida</taxon>
        <taxon>Pronocephalata</taxon>
        <taxon>Paramphistomoidea</taxon>
        <taxon>Paramphistomidae</taxon>
        <taxon>Calicophoron</taxon>
    </lineage>
</organism>
<accession>A0AAV2T016</accession>
<feature type="region of interest" description="Disordered" evidence="1">
    <location>
        <begin position="408"/>
        <end position="462"/>
    </location>
</feature>
<reference evidence="2" key="1">
    <citation type="submission" date="2024-06" db="EMBL/GenBank/DDBJ databases">
        <authorList>
            <person name="Liu X."/>
            <person name="Lenzi L."/>
            <person name="Haldenby T S."/>
            <person name="Uol C."/>
        </authorList>
    </citation>
    <scope>NUCLEOTIDE SEQUENCE</scope>
</reference>
<feature type="region of interest" description="Disordered" evidence="1">
    <location>
        <begin position="1366"/>
        <end position="1398"/>
    </location>
</feature>
<feature type="region of interest" description="Disordered" evidence="1">
    <location>
        <begin position="245"/>
        <end position="264"/>
    </location>
</feature>
<name>A0AAV2T016_CALDB</name>
<feature type="region of interest" description="Disordered" evidence="1">
    <location>
        <begin position="1430"/>
        <end position="1460"/>
    </location>
</feature>
<comment type="caution">
    <text evidence="2">The sequence shown here is derived from an EMBL/GenBank/DDBJ whole genome shotgun (WGS) entry which is preliminary data.</text>
</comment>
<dbReference type="EMBL" id="CAXLJL010000002">
    <property type="protein sequence ID" value="CAL5129452.1"/>
    <property type="molecule type" value="Genomic_DNA"/>
</dbReference>
<evidence type="ECO:0000313" key="3">
    <source>
        <dbReference type="Proteomes" id="UP001497525"/>
    </source>
</evidence>
<gene>
    <name evidence="2" type="ORF">CDAUBV1_LOCUS369</name>
</gene>
<protein>
    <submittedName>
        <fullName evidence="2">Uncharacterized protein</fullName>
    </submittedName>
</protein>
<feature type="compositionally biased region" description="Basic and acidic residues" evidence="1">
    <location>
        <begin position="1008"/>
        <end position="1021"/>
    </location>
</feature>
<feature type="compositionally biased region" description="Polar residues" evidence="1">
    <location>
        <begin position="443"/>
        <end position="456"/>
    </location>
</feature>